<keyword evidence="4" id="KW-0808">Transferase</keyword>
<dbReference type="Proteomes" id="UP000016638">
    <property type="component" value="Unassembled WGS sequence"/>
</dbReference>
<comment type="cofactor">
    <cofactor evidence="1">
        <name>pyridoxal 5'-phosphate</name>
        <dbReference type="ChEBI" id="CHEBI:597326"/>
    </cofactor>
</comment>
<evidence type="ECO:0000256" key="1">
    <source>
        <dbReference type="ARBA" id="ARBA00001933"/>
    </source>
</evidence>
<evidence type="ECO:0000256" key="3">
    <source>
        <dbReference type="ARBA" id="ARBA00022576"/>
    </source>
</evidence>
<evidence type="ECO:0000256" key="2">
    <source>
        <dbReference type="ARBA" id="ARBA00007441"/>
    </source>
</evidence>
<dbReference type="OrthoDB" id="9763453at2"/>
<evidence type="ECO:0000313" key="9">
    <source>
        <dbReference type="Proteomes" id="UP000016638"/>
    </source>
</evidence>
<dbReference type="InterPro" id="IPR015424">
    <property type="entry name" value="PyrdxlP-dep_Trfase"/>
</dbReference>
<dbReference type="PANTHER" id="PTHR43488:SF2">
    <property type="entry name" value="GLUTAMATE-PYRUVATE AMINOTRANSFERASE ALAA"/>
    <property type="match status" value="1"/>
</dbReference>
<comment type="similarity">
    <text evidence="2">Belongs to the class-I pyridoxal-phosphate-dependent aminotransferase family.</text>
</comment>
<feature type="domain" description="HTH cro/C1-type" evidence="7">
    <location>
        <begin position="10"/>
        <end position="69"/>
    </location>
</feature>
<dbReference type="InterPro" id="IPR051926">
    <property type="entry name" value="Ala_Aminotransferase"/>
</dbReference>
<dbReference type="PATRIC" id="fig|1125712.3.peg.1993"/>
<dbReference type="GO" id="GO:0003677">
    <property type="term" value="F:DNA binding"/>
    <property type="evidence" value="ECO:0007669"/>
    <property type="project" value="UniProtKB-KW"/>
</dbReference>
<gene>
    <name evidence="8" type="ORF">HMPREF1316_0571</name>
</gene>
<dbReference type="InterPro" id="IPR015421">
    <property type="entry name" value="PyrdxlP-dep_Trfase_major"/>
</dbReference>
<dbReference type="Gene3D" id="3.40.640.10">
    <property type="entry name" value="Type I PLP-dependent aspartate aminotransferase-like (Major domain)"/>
    <property type="match status" value="1"/>
</dbReference>
<proteinExistence type="inferred from homology"/>
<dbReference type="RefSeq" id="WP_021726771.1">
    <property type="nucleotide sequence ID" value="NZ_AWEZ01000062.1"/>
</dbReference>
<dbReference type="CDD" id="cd00093">
    <property type="entry name" value="HTH_XRE"/>
    <property type="match status" value="1"/>
</dbReference>
<dbReference type="STRING" id="1125712.HMPREF1316_0571"/>
<protein>
    <recommendedName>
        <fullName evidence="6">alanine transaminase</fullName>
        <ecNumber evidence="6">2.6.1.2</ecNumber>
    </recommendedName>
</protein>
<dbReference type="PROSITE" id="PS50943">
    <property type="entry name" value="HTH_CROC1"/>
    <property type="match status" value="1"/>
</dbReference>
<reference evidence="8 9" key="1">
    <citation type="submission" date="2013-08" db="EMBL/GenBank/DDBJ databases">
        <authorList>
            <person name="Durkin A.S."/>
            <person name="Haft D.R."/>
            <person name="McCorrison J."/>
            <person name="Torralba M."/>
            <person name="Gillis M."/>
            <person name="Haft D.H."/>
            <person name="Methe B."/>
            <person name="Sutton G."/>
            <person name="Nelson K.E."/>
        </authorList>
    </citation>
    <scope>NUCLEOTIDE SEQUENCE [LARGE SCALE GENOMIC DNA]</scope>
    <source>
        <strain evidence="8 9">F0195</strain>
    </source>
</reference>
<evidence type="ECO:0000259" key="7">
    <source>
        <dbReference type="PROSITE" id="PS50943"/>
    </source>
</evidence>
<accession>U2TKJ9</accession>
<evidence type="ECO:0000256" key="4">
    <source>
        <dbReference type="ARBA" id="ARBA00022679"/>
    </source>
</evidence>
<dbReference type="EMBL" id="AWEZ01000062">
    <property type="protein sequence ID" value="ERL06703.1"/>
    <property type="molecule type" value="Genomic_DNA"/>
</dbReference>
<evidence type="ECO:0000256" key="6">
    <source>
        <dbReference type="ARBA" id="ARBA00026106"/>
    </source>
</evidence>
<dbReference type="SMART" id="SM00530">
    <property type="entry name" value="HTH_XRE"/>
    <property type="match status" value="1"/>
</dbReference>
<dbReference type="PANTHER" id="PTHR43488">
    <property type="entry name" value="GLUTAMATE-PYRUVATE AMINOTRANSFERASE ALAA"/>
    <property type="match status" value="1"/>
</dbReference>
<dbReference type="EC" id="2.6.1.2" evidence="6"/>
<dbReference type="SUPFAM" id="SSF53383">
    <property type="entry name" value="PLP-dependent transferases"/>
    <property type="match status" value="1"/>
</dbReference>
<dbReference type="InterPro" id="IPR001387">
    <property type="entry name" value="Cro/C1-type_HTH"/>
</dbReference>
<keyword evidence="8" id="KW-0238">DNA-binding</keyword>
<dbReference type="AlphaFoldDB" id="U2TKJ9"/>
<comment type="caution">
    <text evidence="8">The sequence shown here is derived from an EMBL/GenBank/DDBJ whole genome shotgun (WGS) entry which is preliminary data.</text>
</comment>
<sequence length="496" mass="55533">MAADTFAERLASALRERGLKQSDLVRLAHEQGRKLGKSQLSQYLSGKTVPRAGMLAMLATLLDVPVSQLDGTQPTQKSSISALSPQEELPMTVRRFKKSTKLNDVLYDVRGPVLDEAMRMEDQGTHVLKLNIGNPAPFGFRTPDEVVKDMQDQLTECEGYSDSRGLFSARKAIMQYDQLKDIPNVDVEDIYTGNGASELINLAMSAFLDDGDEILIPSPDYPLWTACATLAGGHVVHYLCDEQQDWCPDLDDIRAKVTPRTKGIVVINPNNPTGALYPRELLEGIVQIAREHQLVIFADEIYDRLVMDGLRHTSIASLAPDLFCVTFNGLSKSHMIAGYRIGWMSLSGNKRLAMDYIEGINMLSNMRLCSNVPAQSVVQTCLGGTQASQRLLVPGGRVFEQRNYVYERLSAIDGVSVMRPKAAFYIFPRLDPKKFNISDDDQFALDLLKDQHVLVVGGKGFNWMTQGYFRIVYLPRKHTLHEAMDKLEEFLGYYRQ</sequence>
<dbReference type="Pfam" id="PF00155">
    <property type="entry name" value="Aminotran_1_2"/>
    <property type="match status" value="1"/>
</dbReference>
<dbReference type="Gene3D" id="1.10.260.40">
    <property type="entry name" value="lambda repressor-like DNA-binding domains"/>
    <property type="match status" value="1"/>
</dbReference>
<dbReference type="InterPro" id="IPR010982">
    <property type="entry name" value="Lambda_DNA-bd_dom_sf"/>
</dbReference>
<dbReference type="GO" id="GO:0004021">
    <property type="term" value="F:L-alanine:2-oxoglutarate aminotransferase activity"/>
    <property type="evidence" value="ECO:0007669"/>
    <property type="project" value="UniProtKB-EC"/>
</dbReference>
<dbReference type="Gene3D" id="3.90.1150.10">
    <property type="entry name" value="Aspartate Aminotransferase, domain 1"/>
    <property type="match status" value="1"/>
</dbReference>
<evidence type="ECO:0000256" key="5">
    <source>
        <dbReference type="ARBA" id="ARBA00022898"/>
    </source>
</evidence>
<dbReference type="CDD" id="cd00609">
    <property type="entry name" value="AAT_like"/>
    <property type="match status" value="1"/>
</dbReference>
<keyword evidence="9" id="KW-1185">Reference proteome</keyword>
<keyword evidence="5" id="KW-0663">Pyridoxal phosphate</keyword>
<dbReference type="InterPro" id="IPR015422">
    <property type="entry name" value="PyrdxlP-dep_Trfase_small"/>
</dbReference>
<keyword evidence="3" id="KW-0032">Aminotransferase</keyword>
<dbReference type="SUPFAM" id="SSF47413">
    <property type="entry name" value="lambda repressor-like DNA-binding domains"/>
    <property type="match status" value="1"/>
</dbReference>
<dbReference type="InterPro" id="IPR004839">
    <property type="entry name" value="Aminotransferase_I/II_large"/>
</dbReference>
<dbReference type="GO" id="GO:0030170">
    <property type="term" value="F:pyridoxal phosphate binding"/>
    <property type="evidence" value="ECO:0007669"/>
    <property type="project" value="InterPro"/>
</dbReference>
<name>U2TKJ9_9ACTN</name>
<dbReference type="eggNOG" id="COG0436">
    <property type="taxonomic scope" value="Bacteria"/>
</dbReference>
<organism evidence="8 9">
    <name type="scientific">Olsenella profusa F0195</name>
    <dbReference type="NCBI Taxonomy" id="1125712"/>
    <lineage>
        <taxon>Bacteria</taxon>
        <taxon>Bacillati</taxon>
        <taxon>Actinomycetota</taxon>
        <taxon>Coriobacteriia</taxon>
        <taxon>Coriobacteriales</taxon>
        <taxon>Atopobiaceae</taxon>
        <taxon>Olsenella</taxon>
    </lineage>
</organism>
<evidence type="ECO:0000313" key="8">
    <source>
        <dbReference type="EMBL" id="ERL06703.1"/>
    </source>
</evidence>